<comment type="catalytic activity">
    <reaction evidence="5 8">
        <text>a 2'-deoxycytidine in DNA + S-adenosyl-L-methionine = a 5-methyl-2'-deoxycytidine in DNA + S-adenosyl-L-homocysteine + H(+)</text>
        <dbReference type="Rhea" id="RHEA:13681"/>
        <dbReference type="Rhea" id="RHEA-COMP:11369"/>
        <dbReference type="Rhea" id="RHEA-COMP:11370"/>
        <dbReference type="ChEBI" id="CHEBI:15378"/>
        <dbReference type="ChEBI" id="CHEBI:57856"/>
        <dbReference type="ChEBI" id="CHEBI:59789"/>
        <dbReference type="ChEBI" id="CHEBI:85452"/>
        <dbReference type="ChEBI" id="CHEBI:85454"/>
        <dbReference type="EC" id="2.1.1.37"/>
    </reaction>
</comment>
<evidence type="ECO:0000256" key="5">
    <source>
        <dbReference type="ARBA" id="ARBA00047422"/>
    </source>
</evidence>
<dbReference type="InterPro" id="IPR050390">
    <property type="entry name" value="C5-Methyltransferase"/>
</dbReference>
<dbReference type="InterPro" id="IPR001525">
    <property type="entry name" value="C5_MeTfrase"/>
</dbReference>
<dbReference type="SUPFAM" id="SSF53335">
    <property type="entry name" value="S-adenosyl-L-methionine-dependent methyltransferases"/>
    <property type="match status" value="1"/>
</dbReference>
<evidence type="ECO:0000256" key="1">
    <source>
        <dbReference type="ARBA" id="ARBA00022603"/>
    </source>
</evidence>
<dbReference type="GO" id="GO:0044027">
    <property type="term" value="P:negative regulation of gene expression via chromosomal CpG island methylation"/>
    <property type="evidence" value="ECO:0007669"/>
    <property type="project" value="TreeGrafter"/>
</dbReference>
<dbReference type="STRING" id="733.B0186_10700"/>
<evidence type="ECO:0000256" key="8">
    <source>
        <dbReference type="RuleBase" id="RU000417"/>
    </source>
</evidence>
<dbReference type="REBASE" id="432003">
    <property type="entry name" value="M.Hha1659ORF87P"/>
</dbReference>
<sequence length="421" mass="48830">MLNILDLFSGAGGLTEGFRYKDYYDFICHVEMDKDACSSLELRNVYYYLKNENNLSPYFEYLQGDISRDDLCSLVPSDVTKNILNEEISKDTIPSIFEYIDERLGDKELDGIIGGPPCQAYSTIGRANNKAKKSTDKRIYLYKHYLDFLDRYNPKFFVFENVKGLLSFKDLSGDLLLPKIIGEFNELGYVVNYKIVDASDFGVSQKRERLILVGYRKDLVLKKSFFDYLYEYVENAPKLKELFNDLPSIKAGKDANKYRCECSSSFVEKYIRNKEDILTQHIARPHNENDLKIYKLVLKARKKGCNLKYTDIPIDLQTHSNITSFLDRYKALDYDSISHTIVAHISKDGHYYIHPDLRQNRSITVREAARIQGFPDDFYFEHSRTAAFKQIGNAVPPILSLKIASAMLEFLKKDNMDEFDY</sequence>
<dbReference type="NCBIfam" id="TIGR00675">
    <property type="entry name" value="dcm"/>
    <property type="match status" value="1"/>
</dbReference>
<name>A0A1V4AYK7_9PAST</name>
<dbReference type="Pfam" id="PF00145">
    <property type="entry name" value="DNA_methylase"/>
    <property type="match status" value="1"/>
</dbReference>
<dbReference type="GO" id="GO:0003677">
    <property type="term" value="F:DNA binding"/>
    <property type="evidence" value="ECO:0007669"/>
    <property type="project" value="TreeGrafter"/>
</dbReference>
<evidence type="ECO:0000313" key="9">
    <source>
        <dbReference type="EMBL" id="STO58869.1"/>
    </source>
</evidence>
<dbReference type="GO" id="GO:0009307">
    <property type="term" value="P:DNA restriction-modification system"/>
    <property type="evidence" value="ECO:0007669"/>
    <property type="project" value="UniProtKB-KW"/>
</dbReference>
<keyword evidence="4" id="KW-0680">Restriction system</keyword>
<dbReference type="EC" id="2.1.1.37" evidence="8"/>
<gene>
    <name evidence="9" type="primary">haeIIIM_2</name>
    <name evidence="9" type="ORF">NCTC1659_00087</name>
</gene>
<dbReference type="PRINTS" id="PR00105">
    <property type="entry name" value="C5METTRFRASE"/>
</dbReference>
<organism evidence="9 10">
    <name type="scientific">Canicola haemoglobinophilus</name>
    <dbReference type="NCBI Taxonomy" id="733"/>
    <lineage>
        <taxon>Bacteria</taxon>
        <taxon>Pseudomonadati</taxon>
        <taxon>Pseudomonadota</taxon>
        <taxon>Gammaproteobacteria</taxon>
        <taxon>Pasteurellales</taxon>
        <taxon>Pasteurellaceae</taxon>
        <taxon>Canicola</taxon>
    </lineage>
</organism>
<reference evidence="9 10" key="1">
    <citation type="submission" date="2018-06" db="EMBL/GenBank/DDBJ databases">
        <authorList>
            <consortium name="Pathogen Informatics"/>
            <person name="Doyle S."/>
        </authorList>
    </citation>
    <scope>NUCLEOTIDE SEQUENCE [LARGE SCALE GENOMIC DNA]</scope>
    <source>
        <strain evidence="9 10">NCTC1659</strain>
    </source>
</reference>
<dbReference type="Proteomes" id="UP000254329">
    <property type="component" value="Unassembled WGS sequence"/>
</dbReference>
<dbReference type="AlphaFoldDB" id="A0A1V4AYK7"/>
<evidence type="ECO:0000256" key="2">
    <source>
        <dbReference type="ARBA" id="ARBA00022679"/>
    </source>
</evidence>
<dbReference type="InterPro" id="IPR018117">
    <property type="entry name" value="C5_DNA_meth_AS"/>
</dbReference>
<dbReference type="GO" id="GO:0003886">
    <property type="term" value="F:DNA (cytosine-5-)-methyltransferase activity"/>
    <property type="evidence" value="ECO:0007669"/>
    <property type="project" value="UniProtKB-EC"/>
</dbReference>
<comment type="similarity">
    <text evidence="6 7">Belongs to the class I-like SAM-binding methyltransferase superfamily. C5-methyltransferase family.</text>
</comment>
<dbReference type="GO" id="GO:0032259">
    <property type="term" value="P:methylation"/>
    <property type="evidence" value="ECO:0007669"/>
    <property type="project" value="UniProtKB-KW"/>
</dbReference>
<dbReference type="PROSITE" id="PS51679">
    <property type="entry name" value="SAM_MT_C5"/>
    <property type="match status" value="1"/>
</dbReference>
<keyword evidence="3 6" id="KW-0949">S-adenosyl-L-methionine</keyword>
<dbReference type="PROSITE" id="PS00095">
    <property type="entry name" value="C5_MTASE_2"/>
    <property type="match status" value="1"/>
</dbReference>
<feature type="active site" evidence="6">
    <location>
        <position position="118"/>
    </location>
</feature>
<keyword evidence="2 6" id="KW-0808">Transferase</keyword>
<dbReference type="Gene3D" id="3.40.50.150">
    <property type="entry name" value="Vaccinia Virus protein VP39"/>
    <property type="match status" value="1"/>
</dbReference>
<dbReference type="PROSITE" id="PS00094">
    <property type="entry name" value="C5_MTASE_1"/>
    <property type="match status" value="1"/>
</dbReference>
<dbReference type="Gene3D" id="3.90.120.10">
    <property type="entry name" value="DNA Methylase, subunit A, domain 2"/>
    <property type="match status" value="1"/>
</dbReference>
<dbReference type="InterPro" id="IPR029063">
    <property type="entry name" value="SAM-dependent_MTases_sf"/>
</dbReference>
<evidence type="ECO:0000256" key="6">
    <source>
        <dbReference type="PROSITE-ProRule" id="PRU01016"/>
    </source>
</evidence>
<proteinExistence type="inferred from homology"/>
<evidence type="ECO:0000313" key="10">
    <source>
        <dbReference type="Proteomes" id="UP000254329"/>
    </source>
</evidence>
<keyword evidence="10" id="KW-1185">Reference proteome</keyword>
<evidence type="ECO:0000256" key="4">
    <source>
        <dbReference type="ARBA" id="ARBA00022747"/>
    </source>
</evidence>
<protein>
    <recommendedName>
        <fullName evidence="8">Cytosine-specific methyltransferase</fullName>
        <ecNumber evidence="8">2.1.1.37</ecNumber>
    </recommendedName>
</protein>
<accession>A0A1V4AYK7</accession>
<dbReference type="PANTHER" id="PTHR10629:SF52">
    <property type="entry name" value="DNA (CYTOSINE-5)-METHYLTRANSFERASE 1"/>
    <property type="match status" value="1"/>
</dbReference>
<evidence type="ECO:0000256" key="7">
    <source>
        <dbReference type="RuleBase" id="RU000416"/>
    </source>
</evidence>
<evidence type="ECO:0000256" key="3">
    <source>
        <dbReference type="ARBA" id="ARBA00022691"/>
    </source>
</evidence>
<dbReference type="RefSeq" id="WP_078219360.1">
    <property type="nucleotide sequence ID" value="NZ_MUXZ01000051.1"/>
</dbReference>
<dbReference type="PANTHER" id="PTHR10629">
    <property type="entry name" value="CYTOSINE-SPECIFIC METHYLTRANSFERASE"/>
    <property type="match status" value="1"/>
</dbReference>
<dbReference type="InterPro" id="IPR031303">
    <property type="entry name" value="C5_meth_CS"/>
</dbReference>
<keyword evidence="1 6" id="KW-0489">Methyltransferase</keyword>
<dbReference type="EMBL" id="UGHF01000001">
    <property type="protein sequence ID" value="STO58869.1"/>
    <property type="molecule type" value="Genomic_DNA"/>
</dbReference>